<dbReference type="GO" id="GO:0045259">
    <property type="term" value="C:proton-transporting ATP synthase complex"/>
    <property type="evidence" value="ECO:0007669"/>
    <property type="project" value="UniProtKB-KW"/>
</dbReference>
<proteinExistence type="inferred from homology"/>
<dbReference type="HOGENOM" id="CLU_085114_4_2_14"/>
<dbReference type="EMBL" id="CP007585">
    <property type="protein sequence ID" value="AJC49625.1"/>
    <property type="molecule type" value="Genomic_DNA"/>
</dbReference>
<comment type="similarity">
    <text evidence="7">Belongs to the ATPase delta chain family.</text>
</comment>
<evidence type="ECO:0000313" key="8">
    <source>
        <dbReference type="EMBL" id="AJC49625.1"/>
    </source>
</evidence>
<dbReference type="NCBIfam" id="NF009975">
    <property type="entry name" value="PRK13436.1"/>
    <property type="match status" value="1"/>
</dbReference>
<keyword evidence="6 7" id="KW-0066">ATP synthesis</keyword>
<comment type="subcellular location">
    <subcellularLocation>
        <location evidence="7">Cell membrane</location>
        <topology evidence="7">Peripheral membrane protein</topology>
    </subcellularLocation>
    <subcellularLocation>
        <location evidence="1">Membrane</location>
    </subcellularLocation>
</comment>
<dbReference type="SUPFAM" id="SSF47928">
    <property type="entry name" value="N-terminal domain of the delta subunit of the F1F0-ATP synthase"/>
    <property type="match status" value="1"/>
</dbReference>
<dbReference type="GO" id="GO:0005886">
    <property type="term" value="C:plasma membrane"/>
    <property type="evidence" value="ECO:0007669"/>
    <property type="project" value="UniProtKB-SubCell"/>
</dbReference>
<dbReference type="InterPro" id="IPR000711">
    <property type="entry name" value="ATPase_OSCP/dsu"/>
</dbReference>
<keyword evidence="9" id="KW-1185">Reference proteome</keyword>
<dbReference type="Proteomes" id="UP000031129">
    <property type="component" value="Chromosome"/>
</dbReference>
<reference evidence="8 9" key="1">
    <citation type="journal article" date="2015" name="Genome Announc.">
        <title>Complete Genome Sequence of Mycoplasma flocculare Strain Ms42T (ATCC 27399T).</title>
        <authorList>
            <person name="Calcutt M.J."/>
            <person name="Foecking M.F."/>
            <person name="Heidari M.B."/>
            <person name="McIntosh M.A."/>
        </authorList>
    </citation>
    <scope>NUCLEOTIDE SEQUENCE [LARGE SCALE GENOMIC DNA]</scope>
    <source>
        <strain evidence="9">ATCC 27399</strain>
    </source>
</reference>
<dbReference type="HAMAP" id="MF_01416">
    <property type="entry name" value="ATP_synth_delta_bact"/>
    <property type="match status" value="1"/>
</dbReference>
<dbReference type="InterPro" id="IPR026015">
    <property type="entry name" value="ATP_synth_OSCP/delta_N_sf"/>
</dbReference>
<evidence type="ECO:0000256" key="6">
    <source>
        <dbReference type="ARBA" id="ARBA00023310"/>
    </source>
</evidence>
<evidence type="ECO:0000256" key="7">
    <source>
        <dbReference type="HAMAP-Rule" id="MF_01416"/>
    </source>
</evidence>
<dbReference type="Gene3D" id="1.10.520.20">
    <property type="entry name" value="N-terminal domain of the delta subunit of the F1F0-ATP synthase"/>
    <property type="match status" value="1"/>
</dbReference>
<keyword evidence="7" id="KW-0139">CF(1)</keyword>
<evidence type="ECO:0000256" key="2">
    <source>
        <dbReference type="ARBA" id="ARBA00022448"/>
    </source>
</evidence>
<evidence type="ECO:0000256" key="5">
    <source>
        <dbReference type="ARBA" id="ARBA00023136"/>
    </source>
</evidence>
<sequence>MHLHVKNYFGYAEALFEIAVSNNKVENFLNDSFFILDIIQSHPILVLVFNSYFVSNQEKFNLIDRIFSEKVEKLIINFLKLISKSNLFSHYKHILVKFIKLANMHLHQTWGEIETAFPISVSIISSFENILSNKLNKKVHLRQKINSELISGIRIIVDSQIFDNSIFSQLKLLKQTLKKQTKTKKSL</sequence>
<dbReference type="PRINTS" id="PR00125">
    <property type="entry name" value="ATPASEDELTA"/>
</dbReference>
<dbReference type="KEGG" id="mfq:MYF_00220"/>
<keyword evidence="7" id="KW-1003">Cell membrane</keyword>
<keyword evidence="5 7" id="KW-0472">Membrane</keyword>
<evidence type="ECO:0000256" key="3">
    <source>
        <dbReference type="ARBA" id="ARBA00022781"/>
    </source>
</evidence>
<keyword evidence="4 7" id="KW-0406">Ion transport</keyword>
<evidence type="ECO:0000256" key="1">
    <source>
        <dbReference type="ARBA" id="ARBA00004370"/>
    </source>
</evidence>
<keyword evidence="3 7" id="KW-0375">Hydrogen ion transport</keyword>
<comment type="function">
    <text evidence="7">F(1)F(0) ATP synthase produces ATP from ADP in the presence of a proton or sodium gradient. F-type ATPases consist of two structural domains, F(1) containing the extramembraneous catalytic core and F(0) containing the membrane proton channel, linked together by a central stalk and a peripheral stalk. During catalysis, ATP synthesis in the catalytic domain of F(1) is coupled via a rotary mechanism of the central stalk subunits to proton translocation.</text>
</comment>
<dbReference type="PANTHER" id="PTHR11910">
    <property type="entry name" value="ATP SYNTHASE DELTA CHAIN"/>
    <property type="match status" value="1"/>
</dbReference>
<organism evidence="8 9">
    <name type="scientific">Mesomycoplasma flocculare ATCC 27399</name>
    <dbReference type="NCBI Taxonomy" id="743971"/>
    <lineage>
        <taxon>Bacteria</taxon>
        <taxon>Bacillati</taxon>
        <taxon>Mycoplasmatota</taxon>
        <taxon>Mycoplasmoidales</taxon>
        <taxon>Metamycoplasmataceae</taxon>
        <taxon>Mesomycoplasma</taxon>
    </lineage>
</organism>
<dbReference type="NCBIfam" id="TIGR01145">
    <property type="entry name" value="ATP_synt_delta"/>
    <property type="match status" value="1"/>
</dbReference>
<gene>
    <name evidence="7 8" type="primary">atpH</name>
    <name evidence="8" type="ORF">MYF_00220</name>
</gene>
<dbReference type="AlphaFoldDB" id="A0A0A8E5Y9"/>
<dbReference type="STRING" id="743971.MYF_00220"/>
<evidence type="ECO:0000256" key="4">
    <source>
        <dbReference type="ARBA" id="ARBA00023065"/>
    </source>
</evidence>
<accession>A0A0A8E5Y9</accession>
<comment type="function">
    <text evidence="7">This protein is part of the stalk that links CF(0) to CF(1). It either transmits conformational changes from CF(0) to CF(1) or is implicated in proton conduction.</text>
</comment>
<name>A0A0A8E5Y9_MESFC</name>
<dbReference type="OrthoDB" id="400380at2"/>
<dbReference type="RefSeq" id="WP_002557901.1">
    <property type="nucleotide sequence ID" value="NZ_CP007585.1"/>
</dbReference>
<protein>
    <recommendedName>
        <fullName evidence="7">ATP synthase subunit delta</fullName>
    </recommendedName>
    <alternativeName>
        <fullName evidence="7">ATP synthase F(1) sector subunit delta</fullName>
    </alternativeName>
    <alternativeName>
        <fullName evidence="7">F-type ATPase subunit delta</fullName>
        <shortName evidence="7">F-ATPase subunit delta</shortName>
    </alternativeName>
</protein>
<dbReference type="Pfam" id="PF00213">
    <property type="entry name" value="OSCP"/>
    <property type="match status" value="1"/>
</dbReference>
<evidence type="ECO:0000313" key="9">
    <source>
        <dbReference type="Proteomes" id="UP000031129"/>
    </source>
</evidence>
<dbReference type="GO" id="GO:0046933">
    <property type="term" value="F:proton-transporting ATP synthase activity, rotational mechanism"/>
    <property type="evidence" value="ECO:0007669"/>
    <property type="project" value="UniProtKB-UniRule"/>
</dbReference>
<keyword evidence="2 7" id="KW-0813">Transport</keyword>